<gene>
    <name evidence="2" type="ORF">GO755_17380</name>
</gene>
<evidence type="ECO:0000313" key="2">
    <source>
        <dbReference type="EMBL" id="MVM31824.1"/>
    </source>
</evidence>
<comment type="caution">
    <text evidence="2">The sequence shown here is derived from an EMBL/GenBank/DDBJ whole genome shotgun (WGS) entry which is preliminary data.</text>
</comment>
<name>A0A7K1SDD5_9BACT</name>
<protein>
    <submittedName>
        <fullName evidence="2">Type II toxin-antitoxin system HicB family antitoxin</fullName>
    </submittedName>
</protein>
<dbReference type="EMBL" id="WPIN01000006">
    <property type="protein sequence ID" value="MVM31824.1"/>
    <property type="molecule type" value="Genomic_DNA"/>
</dbReference>
<dbReference type="InterPro" id="IPR035069">
    <property type="entry name" value="TTHA1013/TTHA0281-like"/>
</dbReference>
<dbReference type="InterPro" id="IPR051404">
    <property type="entry name" value="TA_system_antitoxin"/>
</dbReference>
<keyword evidence="3" id="KW-1185">Reference proteome</keyword>
<dbReference type="SUPFAM" id="SSF143100">
    <property type="entry name" value="TTHA1013/TTHA0281-like"/>
    <property type="match status" value="1"/>
</dbReference>
<dbReference type="Gene3D" id="3.30.160.250">
    <property type="match status" value="1"/>
</dbReference>
<dbReference type="PANTHER" id="PTHR34504:SF4">
    <property type="entry name" value="ANTITOXIN HICB"/>
    <property type="match status" value="1"/>
</dbReference>
<dbReference type="Pfam" id="PF15919">
    <property type="entry name" value="HicB_lk_antitox"/>
    <property type="match status" value="1"/>
</dbReference>
<dbReference type="RefSeq" id="WP_157586461.1">
    <property type="nucleotide sequence ID" value="NZ_WPIN01000006.1"/>
</dbReference>
<dbReference type="PROSITE" id="PS51257">
    <property type="entry name" value="PROKAR_LIPOPROTEIN"/>
    <property type="match status" value="1"/>
</dbReference>
<dbReference type="AlphaFoldDB" id="A0A7K1SDD5"/>
<organism evidence="2 3">
    <name type="scientific">Spirosoma arboris</name>
    <dbReference type="NCBI Taxonomy" id="2682092"/>
    <lineage>
        <taxon>Bacteria</taxon>
        <taxon>Pseudomonadati</taxon>
        <taxon>Bacteroidota</taxon>
        <taxon>Cytophagia</taxon>
        <taxon>Cytophagales</taxon>
        <taxon>Cytophagaceae</taxon>
        <taxon>Spirosoma</taxon>
    </lineage>
</organism>
<accession>A0A7K1SDD5</accession>
<dbReference type="InterPro" id="IPR031807">
    <property type="entry name" value="HicB-like"/>
</dbReference>
<dbReference type="Proteomes" id="UP000436006">
    <property type="component" value="Unassembled WGS sequence"/>
</dbReference>
<reference evidence="2 3" key="1">
    <citation type="submission" date="2019-12" db="EMBL/GenBank/DDBJ databases">
        <title>Spirosoma sp. HMF4905 genome sequencing and assembly.</title>
        <authorList>
            <person name="Kang H."/>
            <person name="Cha I."/>
            <person name="Kim H."/>
            <person name="Joh K."/>
        </authorList>
    </citation>
    <scope>NUCLEOTIDE SEQUENCE [LARGE SCALE GENOMIC DNA]</scope>
    <source>
        <strain evidence="2 3">HMF4905</strain>
    </source>
</reference>
<evidence type="ECO:0000313" key="3">
    <source>
        <dbReference type="Proteomes" id="UP000436006"/>
    </source>
</evidence>
<sequence length="73" mass="8477">MRNYQFTVIVQQDEEGNYLAICPALQGCYAEGETPEEALGYLREVIQLHIEDRQARQEPIYEELFSQRLDIAA</sequence>
<dbReference type="PANTHER" id="PTHR34504">
    <property type="entry name" value="ANTITOXIN HICB"/>
    <property type="match status" value="1"/>
</dbReference>
<feature type="domain" description="HicB-like antitoxin of toxin-antitoxin system" evidence="1">
    <location>
        <begin position="6"/>
        <end position="57"/>
    </location>
</feature>
<proteinExistence type="predicted"/>
<evidence type="ECO:0000259" key="1">
    <source>
        <dbReference type="Pfam" id="PF15919"/>
    </source>
</evidence>